<feature type="compositionally biased region" description="Polar residues" evidence="9">
    <location>
        <begin position="273"/>
        <end position="289"/>
    </location>
</feature>
<feature type="transmembrane region" description="Helical" evidence="10">
    <location>
        <begin position="606"/>
        <end position="628"/>
    </location>
</feature>
<dbReference type="GO" id="GO:0015369">
    <property type="term" value="F:calcium:proton antiporter activity"/>
    <property type="evidence" value="ECO:0007669"/>
    <property type="project" value="TreeGrafter"/>
</dbReference>
<dbReference type="InterPro" id="IPR005185">
    <property type="entry name" value="YccF"/>
</dbReference>
<evidence type="ECO:0000259" key="12">
    <source>
        <dbReference type="Pfam" id="PF03733"/>
    </source>
</evidence>
<feature type="transmembrane region" description="Helical" evidence="10">
    <location>
        <begin position="1049"/>
        <end position="1066"/>
    </location>
</feature>
<feature type="transmembrane region" description="Helical" evidence="10">
    <location>
        <begin position="381"/>
        <end position="407"/>
    </location>
</feature>
<dbReference type="Gene3D" id="1.20.1420.30">
    <property type="entry name" value="NCX, central ion-binding region"/>
    <property type="match status" value="2"/>
</dbReference>
<keyword evidence="14" id="KW-1185">Reference proteome</keyword>
<feature type="transmembrane region" description="Helical" evidence="10">
    <location>
        <begin position="532"/>
        <end position="560"/>
    </location>
</feature>
<evidence type="ECO:0008006" key="15">
    <source>
        <dbReference type="Google" id="ProtNLM"/>
    </source>
</evidence>
<evidence type="ECO:0000256" key="7">
    <source>
        <dbReference type="ARBA" id="ARBA00023065"/>
    </source>
</evidence>
<evidence type="ECO:0000313" key="13">
    <source>
        <dbReference type="EMBL" id="KAH8998565.1"/>
    </source>
</evidence>
<keyword evidence="7" id="KW-0406">Ion transport</keyword>
<comment type="caution">
    <text evidence="13">The sequence shown here is derived from an EMBL/GenBank/DDBJ whole genome shotgun (WGS) entry which is preliminary data.</text>
</comment>
<comment type="subcellular location">
    <subcellularLocation>
        <location evidence="1">Endomembrane system</location>
        <topology evidence="1">Multi-pass membrane protein</topology>
    </subcellularLocation>
</comment>
<reference evidence="13" key="1">
    <citation type="submission" date="2022-01" db="EMBL/GenBank/DDBJ databases">
        <title>Comparative genomics reveals a dynamic genome evolution in the ectomycorrhizal milk-cap (Lactarius) mushrooms.</title>
        <authorList>
            <consortium name="DOE Joint Genome Institute"/>
            <person name="Lebreton A."/>
            <person name="Tang N."/>
            <person name="Kuo A."/>
            <person name="LaButti K."/>
            <person name="Drula E."/>
            <person name="Barry K."/>
            <person name="Clum A."/>
            <person name="Lipzen A."/>
            <person name="Mousain D."/>
            <person name="Ng V."/>
            <person name="Wang R."/>
            <person name="Wang X."/>
            <person name="Dai Y."/>
            <person name="Henrissat B."/>
            <person name="Grigoriev I.V."/>
            <person name="Guerin-Laguette A."/>
            <person name="Yu F."/>
            <person name="Martin F.M."/>
        </authorList>
    </citation>
    <scope>NUCLEOTIDE SEQUENCE</scope>
    <source>
        <strain evidence="13">QP</strain>
    </source>
</reference>
<feature type="transmembrane region" description="Helical" evidence="10">
    <location>
        <begin position="640"/>
        <end position="660"/>
    </location>
</feature>
<protein>
    <recommendedName>
        <fullName evidence="15">Calcium permease</fullName>
    </recommendedName>
</protein>
<feature type="transmembrane region" description="Helical" evidence="10">
    <location>
        <begin position="239"/>
        <end position="255"/>
    </location>
</feature>
<feature type="domain" description="Inner membrane component" evidence="12">
    <location>
        <begin position="206"/>
        <end position="256"/>
    </location>
</feature>
<dbReference type="FunFam" id="1.20.1420.30:FF:000014">
    <property type="entry name" value="Cation/H+ exchanger protein 2"/>
    <property type="match status" value="1"/>
</dbReference>
<evidence type="ECO:0000256" key="8">
    <source>
        <dbReference type="ARBA" id="ARBA00023136"/>
    </source>
</evidence>
<dbReference type="AlphaFoldDB" id="A0AAD4LNR2"/>
<keyword evidence="4" id="KW-0597">Phosphoprotein</keyword>
<evidence type="ECO:0000313" key="14">
    <source>
        <dbReference type="Proteomes" id="UP001201163"/>
    </source>
</evidence>
<feature type="region of interest" description="Disordered" evidence="9">
    <location>
        <begin position="799"/>
        <end position="835"/>
    </location>
</feature>
<keyword evidence="5 10" id="KW-0812">Transmembrane</keyword>
<feature type="transmembrane region" description="Helical" evidence="10">
    <location>
        <begin position="710"/>
        <end position="730"/>
    </location>
</feature>
<feature type="compositionally biased region" description="Polar residues" evidence="9">
    <location>
        <begin position="307"/>
        <end position="326"/>
    </location>
</feature>
<dbReference type="GO" id="GO:0012505">
    <property type="term" value="C:endomembrane system"/>
    <property type="evidence" value="ECO:0007669"/>
    <property type="project" value="UniProtKB-SubCell"/>
</dbReference>
<evidence type="ECO:0000256" key="3">
    <source>
        <dbReference type="ARBA" id="ARBA00022448"/>
    </source>
</evidence>
<keyword evidence="3" id="KW-0813">Transport</keyword>
<evidence type="ECO:0000256" key="10">
    <source>
        <dbReference type="SAM" id="Phobius"/>
    </source>
</evidence>
<feature type="domain" description="Sodium/calcium exchanger membrane region" evidence="11">
    <location>
        <begin position="914"/>
        <end position="1064"/>
    </location>
</feature>
<dbReference type="InterPro" id="IPR044880">
    <property type="entry name" value="NCX_ion-bd_dom_sf"/>
</dbReference>
<feature type="transmembrane region" description="Helical" evidence="10">
    <location>
        <begin position="983"/>
        <end position="1004"/>
    </location>
</feature>
<evidence type="ECO:0000259" key="11">
    <source>
        <dbReference type="Pfam" id="PF01699"/>
    </source>
</evidence>
<dbReference type="PANTHER" id="PTHR31503">
    <property type="entry name" value="VACUOLAR CALCIUM ION TRANSPORTER"/>
    <property type="match status" value="1"/>
</dbReference>
<feature type="compositionally biased region" description="Basic and acidic residues" evidence="9">
    <location>
        <begin position="113"/>
        <end position="127"/>
    </location>
</feature>
<evidence type="ECO:0000256" key="5">
    <source>
        <dbReference type="ARBA" id="ARBA00022692"/>
    </source>
</evidence>
<evidence type="ECO:0000256" key="4">
    <source>
        <dbReference type="ARBA" id="ARBA00022553"/>
    </source>
</evidence>
<dbReference type="InterPro" id="IPR004713">
    <property type="entry name" value="CaH_exchang"/>
</dbReference>
<feature type="transmembrane region" description="Helical" evidence="10">
    <location>
        <begin position="1016"/>
        <end position="1037"/>
    </location>
</feature>
<dbReference type="Pfam" id="PF03733">
    <property type="entry name" value="YccF"/>
    <property type="match status" value="1"/>
</dbReference>
<dbReference type="GO" id="GO:0006874">
    <property type="term" value="P:intracellular calcium ion homeostasis"/>
    <property type="evidence" value="ECO:0007669"/>
    <property type="project" value="TreeGrafter"/>
</dbReference>
<name>A0AAD4LNR2_9AGAM</name>
<dbReference type="InterPro" id="IPR004837">
    <property type="entry name" value="NaCa_Exmemb"/>
</dbReference>
<comment type="similarity">
    <text evidence="2">Belongs to the Ca(2+):cation antiporter (CaCA) (TC 2.A.19) family.</text>
</comment>
<keyword evidence="6 10" id="KW-1133">Transmembrane helix</keyword>
<dbReference type="GO" id="GO:0005774">
    <property type="term" value="C:vacuolar membrane"/>
    <property type="evidence" value="ECO:0007669"/>
    <property type="project" value="UniProtKB-ARBA"/>
</dbReference>
<feature type="domain" description="Sodium/calcium exchanger membrane region" evidence="11">
    <location>
        <begin position="542"/>
        <end position="730"/>
    </location>
</feature>
<keyword evidence="8 10" id="KW-0472">Membrane</keyword>
<evidence type="ECO:0000256" key="9">
    <source>
        <dbReference type="SAM" id="MobiDB-lite"/>
    </source>
</evidence>
<accession>A0AAD4LNR2</accession>
<organism evidence="13 14">
    <name type="scientific">Lactarius akahatsu</name>
    <dbReference type="NCBI Taxonomy" id="416441"/>
    <lineage>
        <taxon>Eukaryota</taxon>
        <taxon>Fungi</taxon>
        <taxon>Dikarya</taxon>
        <taxon>Basidiomycota</taxon>
        <taxon>Agaricomycotina</taxon>
        <taxon>Agaricomycetes</taxon>
        <taxon>Russulales</taxon>
        <taxon>Russulaceae</taxon>
        <taxon>Lactarius</taxon>
    </lineage>
</organism>
<feature type="region of interest" description="Disordered" evidence="9">
    <location>
        <begin position="1"/>
        <end position="37"/>
    </location>
</feature>
<feature type="compositionally biased region" description="Polar residues" evidence="9">
    <location>
        <begin position="54"/>
        <end position="65"/>
    </location>
</feature>
<dbReference type="EMBL" id="JAKELL010000005">
    <property type="protein sequence ID" value="KAH8998565.1"/>
    <property type="molecule type" value="Genomic_DNA"/>
</dbReference>
<evidence type="ECO:0000256" key="2">
    <source>
        <dbReference type="ARBA" id="ARBA00008170"/>
    </source>
</evidence>
<evidence type="ECO:0000256" key="1">
    <source>
        <dbReference type="ARBA" id="ARBA00004127"/>
    </source>
</evidence>
<dbReference type="Pfam" id="PF01699">
    <property type="entry name" value="Na_Ca_ex"/>
    <property type="match status" value="2"/>
</dbReference>
<sequence>MSGQQNPDNAPNEDDFTSPASATPTYRSKPPVHRSASLGSQWLATDIVSHHNAGTSYSSQYSIPVSPSPRRKNVTRSSSATGSKRLRVRTTSIASSRVRDGGLLSEDDEDSSEERALGIEQADDPRGKRVATLAEEASGNNSDDGDEDEDPITLKDRQSLINVEHPFGLPIWKPALYKKSRSVTRYADQALHSIPSAQAERHLLPGNILWAALFGWWLALVCFIISALLWVVPRGGKRYAYLVYGLGWYLGWPFGKYVEGRIHETNEGRKDASTPQGDSAFHVQSVSDSDTIRGPSDLRELRDSDSPSRGPSVQFTTPEHAQSASWSEIPIPSERSSLLGQQRSNGVPLGPSKSYGATHPSVTKEPIKISTKEDILGRICFWLALVSIIAPLMLLVCIICWGLIIAVPMAKLNWALIKYLFQHPTGIRFCSAPSIVFMEGLSPESAESGGTSTPVRVKPRLLAGQDAPSGVPSSKVLLCIYRAVGLQFYKYTIGGVNIIFINLLPIVFFVIFDGWFLSPLIEERLSKGQHVPVILAILGSRLLIFMLSLLSVIPLSYFIGMAVASISAQSSIGMGAVINATFGSIVEILLYAIALTEGKGRLVEGSIVGSLLAGVLLMPGLSMISVALRRKEQNFNAKSAGVTSTMLIMAIIGTLTPTLFYQTYGNFQLVCEGCPDHAPTGGVSWGCKRCSYQHPDPVDDPFYQTTVKTLMYFCAVVLLFSYLVGLWFSLRTHASQIWQNPQQLLHPHDSGRMSLYHKIVPPTNFIPGVSKPGPHRDTDTIRHRPSVIITDAAAESGSRQFACAPPGDHSASASSYSPTALRPASYPNAPTSPTPGSLVPILESVDHALKDTGLRAAQLPPDDFTRAVAVATVSALRHQQVHARRVRGVQLGDEEDAAGHGGHDAPSWSRAVSASVLLACTALYAIIAELLVDVVDVVLEGSGIDEKFLGVTLFALVPNTTEFMNAVSFAMNGNIALSMEIGSAYALQVCLLQIPAMVAFSAWYDPVEMGKVADTFTLIFPRWDVIVIILSIFLLTYTYIEAKANYHRGSILVLSYLVLTAGFFFAPHRSGDDSGDSSTVLGPLVAVRTLTESVRLFWAVAAP</sequence>
<dbReference type="Proteomes" id="UP001201163">
    <property type="component" value="Unassembled WGS sequence"/>
</dbReference>
<feature type="region of interest" description="Disordered" evidence="9">
    <location>
        <begin position="267"/>
        <end position="326"/>
    </location>
</feature>
<feature type="transmembrane region" description="Helical" evidence="10">
    <location>
        <begin position="208"/>
        <end position="232"/>
    </location>
</feature>
<dbReference type="PANTHER" id="PTHR31503:SF10">
    <property type="entry name" value="VNX1 PROTEIN"/>
    <property type="match status" value="1"/>
</dbReference>
<feature type="region of interest" description="Disordered" evidence="9">
    <location>
        <begin position="54"/>
        <end position="129"/>
    </location>
</feature>
<gene>
    <name evidence="13" type="ORF">EDB92DRAFT_1791701</name>
</gene>
<feature type="compositionally biased region" description="Basic and acidic residues" evidence="9">
    <location>
        <begin position="296"/>
        <end position="306"/>
    </location>
</feature>
<proteinExistence type="inferred from homology"/>
<feature type="transmembrane region" description="Helical" evidence="10">
    <location>
        <begin position="491"/>
        <end position="512"/>
    </location>
</feature>
<feature type="transmembrane region" description="Helical" evidence="10">
    <location>
        <begin position="572"/>
        <end position="594"/>
    </location>
</feature>
<evidence type="ECO:0000256" key="6">
    <source>
        <dbReference type="ARBA" id="ARBA00022989"/>
    </source>
</evidence>